<dbReference type="Proteomes" id="UP001652660">
    <property type="component" value="Chromosome 5e"/>
</dbReference>
<dbReference type="GeneID" id="113743874"/>
<keyword evidence="1" id="KW-0067">ATP-binding</keyword>
<dbReference type="GO" id="GO:0000723">
    <property type="term" value="P:telomere maintenance"/>
    <property type="evidence" value="ECO:0007669"/>
    <property type="project" value="InterPro"/>
</dbReference>
<dbReference type="GO" id="GO:0006281">
    <property type="term" value="P:DNA repair"/>
    <property type="evidence" value="ECO:0007669"/>
    <property type="project" value="UniProtKB-KW"/>
</dbReference>
<evidence type="ECO:0000259" key="2">
    <source>
        <dbReference type="Pfam" id="PF05970"/>
    </source>
</evidence>
<dbReference type="Gene3D" id="3.40.50.300">
    <property type="entry name" value="P-loop containing nucleotide triphosphate hydrolases"/>
    <property type="match status" value="1"/>
</dbReference>
<dbReference type="PANTHER" id="PTHR10492:SF94">
    <property type="entry name" value="ATP-DEPENDENT DNA HELICASE"/>
    <property type="match status" value="1"/>
</dbReference>
<dbReference type="PANTHER" id="PTHR10492">
    <property type="match status" value="1"/>
</dbReference>
<keyword evidence="1" id="KW-0233">DNA recombination</keyword>
<organism evidence="3 4">
    <name type="scientific">Coffea arabica</name>
    <name type="common">Arabian coffee</name>
    <dbReference type="NCBI Taxonomy" id="13443"/>
    <lineage>
        <taxon>Eukaryota</taxon>
        <taxon>Viridiplantae</taxon>
        <taxon>Streptophyta</taxon>
        <taxon>Embryophyta</taxon>
        <taxon>Tracheophyta</taxon>
        <taxon>Spermatophyta</taxon>
        <taxon>Magnoliopsida</taxon>
        <taxon>eudicotyledons</taxon>
        <taxon>Gunneridae</taxon>
        <taxon>Pentapetalae</taxon>
        <taxon>asterids</taxon>
        <taxon>lamiids</taxon>
        <taxon>Gentianales</taxon>
        <taxon>Rubiaceae</taxon>
        <taxon>Ixoroideae</taxon>
        <taxon>Gardenieae complex</taxon>
        <taxon>Bertiereae - Coffeeae clade</taxon>
        <taxon>Coffeeae</taxon>
        <taxon>Coffea</taxon>
    </lineage>
</organism>
<comment type="catalytic activity">
    <reaction evidence="1">
        <text>ATP + H2O = ADP + phosphate + H(+)</text>
        <dbReference type="Rhea" id="RHEA:13065"/>
        <dbReference type="ChEBI" id="CHEBI:15377"/>
        <dbReference type="ChEBI" id="CHEBI:15378"/>
        <dbReference type="ChEBI" id="CHEBI:30616"/>
        <dbReference type="ChEBI" id="CHEBI:43474"/>
        <dbReference type="ChEBI" id="CHEBI:456216"/>
        <dbReference type="EC" id="5.6.2.3"/>
    </reaction>
</comment>
<dbReference type="OrthoDB" id="2439059at2759"/>
<dbReference type="GO" id="GO:0005524">
    <property type="term" value="F:ATP binding"/>
    <property type="evidence" value="ECO:0007669"/>
    <property type="project" value="UniProtKB-KW"/>
</dbReference>
<dbReference type="GO" id="GO:0043139">
    <property type="term" value="F:5'-3' DNA helicase activity"/>
    <property type="evidence" value="ECO:0007669"/>
    <property type="project" value="UniProtKB-EC"/>
</dbReference>
<keyword evidence="1" id="KW-0347">Helicase</keyword>
<dbReference type="AlphaFoldDB" id="A0A6P6XKP3"/>
<reference evidence="4" key="2">
    <citation type="submission" date="2025-08" db="UniProtKB">
        <authorList>
            <consortium name="RefSeq"/>
        </authorList>
    </citation>
    <scope>IDENTIFICATION</scope>
    <source>
        <tissue evidence="4">Leaves</tissue>
    </source>
</reference>
<dbReference type="RefSeq" id="XP_027127759.1">
    <property type="nucleotide sequence ID" value="XM_027271958.1"/>
</dbReference>
<evidence type="ECO:0000256" key="1">
    <source>
        <dbReference type="RuleBase" id="RU363044"/>
    </source>
</evidence>
<comment type="cofactor">
    <cofactor evidence="1">
        <name>Mg(2+)</name>
        <dbReference type="ChEBI" id="CHEBI:18420"/>
    </cofactor>
</comment>
<evidence type="ECO:0000313" key="3">
    <source>
        <dbReference type="Proteomes" id="UP001652660"/>
    </source>
</evidence>
<dbReference type="SUPFAM" id="SSF52540">
    <property type="entry name" value="P-loop containing nucleoside triphosphate hydrolases"/>
    <property type="match status" value="1"/>
</dbReference>
<keyword evidence="1" id="KW-0378">Hydrolase</keyword>
<dbReference type="Pfam" id="PF05970">
    <property type="entry name" value="PIF1"/>
    <property type="match status" value="1"/>
</dbReference>
<keyword evidence="3" id="KW-1185">Reference proteome</keyword>
<keyword evidence="1" id="KW-0547">Nucleotide-binding</keyword>
<accession>A0A6P6XKP3</accession>
<dbReference type="InterPro" id="IPR027417">
    <property type="entry name" value="P-loop_NTPase"/>
</dbReference>
<evidence type="ECO:0000313" key="4">
    <source>
        <dbReference type="RefSeq" id="XP_027127759.1"/>
    </source>
</evidence>
<dbReference type="EC" id="5.6.2.3" evidence="1"/>
<reference evidence="3" key="1">
    <citation type="journal article" date="2025" name="Foods">
        <title>Unveiling the Microbial Signatures of Arabica Coffee Cherries: Insights into Ripeness Specific Diversity, Functional Traits, and Implications for Quality and Safety.</title>
        <authorList>
            <consortium name="RefSeq"/>
            <person name="Tenea G.N."/>
            <person name="Cifuentes V."/>
            <person name="Reyes P."/>
            <person name="Cevallos-Vallejos M."/>
        </authorList>
    </citation>
    <scope>NUCLEOTIDE SEQUENCE [LARGE SCALE GENOMIC DNA]</scope>
</reference>
<keyword evidence="1" id="KW-0234">DNA repair</keyword>
<keyword evidence="1" id="KW-0227">DNA damage</keyword>
<dbReference type="GO" id="GO:0016787">
    <property type="term" value="F:hydrolase activity"/>
    <property type="evidence" value="ECO:0007669"/>
    <property type="project" value="UniProtKB-KW"/>
</dbReference>
<name>A0A6P6XKP3_COFAR</name>
<feature type="domain" description="DNA helicase Pif1-like DEAD-box helicase" evidence="2">
    <location>
        <begin position="177"/>
        <end position="298"/>
    </location>
</feature>
<gene>
    <name evidence="4" type="primary">LOC113743874</name>
</gene>
<dbReference type="GO" id="GO:0006310">
    <property type="term" value="P:DNA recombination"/>
    <property type="evidence" value="ECO:0007669"/>
    <property type="project" value="UniProtKB-KW"/>
</dbReference>
<dbReference type="InterPro" id="IPR010285">
    <property type="entry name" value="DNA_helicase_pif1-like_DEAD"/>
</dbReference>
<sequence length="304" mass="33991">MVTVSPADGERYYLRLLLNHVHGPTSFDDILTVADQKLNSFRGAALALGLLQSDTYIDDSLQEAVAFQMPSSLRLLFATLLVHCSPVNPQLLWEKFHHDLSTDYQHQCSFSVLTPSEITTRALQDINRSLEQMGKRITDYQLTSNDFHSPFHERLTQEIESKRGLHVAPEDLLLPLKLNSEQKNAYDLILAACFSAQGEAFFIDGPEGTGKTFLYRSLLATLRSLGYIAIAVATSGIAASILPGGRTAHSRFKIPLDFSKNKACQLSKQSSVAKLLLECKLILWDEASMAKRERLRHLMICLKI</sequence>
<proteinExistence type="inferred from homology"/>
<comment type="similarity">
    <text evidence="1">Belongs to the helicase family.</text>
</comment>
<protein>
    <recommendedName>
        <fullName evidence="1">ATP-dependent DNA helicase</fullName>
        <ecNumber evidence="1">5.6.2.3</ecNumber>
    </recommendedName>
</protein>